<reference evidence="3" key="1">
    <citation type="submission" date="2012-11" db="EMBL/GenBank/DDBJ databases">
        <authorList>
            <person name="Lucero-Rivera Y.E."/>
            <person name="Tovar-Ramirez D."/>
        </authorList>
    </citation>
    <scope>NUCLEOTIDE SEQUENCE [LARGE SCALE GENOMIC DNA]</scope>
    <source>
        <strain evidence="3">Araruama</strain>
    </source>
</reference>
<name>A0A1V1NVG1_9BACT</name>
<evidence type="ECO:0000313" key="2">
    <source>
        <dbReference type="EMBL" id="ETR66579.1"/>
    </source>
</evidence>
<dbReference type="SUPFAM" id="SSF88723">
    <property type="entry name" value="PIN domain-like"/>
    <property type="match status" value="1"/>
</dbReference>
<protein>
    <recommendedName>
        <fullName evidence="1">PIN domain-containing protein</fullName>
    </recommendedName>
</protein>
<comment type="caution">
    <text evidence="2">The sequence shown here is derived from an EMBL/GenBank/DDBJ whole genome shotgun (WGS) entry which is preliminary data.</text>
</comment>
<gene>
    <name evidence="2" type="ORF">OMM_12620</name>
</gene>
<dbReference type="InterPro" id="IPR029060">
    <property type="entry name" value="PIN-like_dom_sf"/>
</dbReference>
<dbReference type="Pfam" id="PF01850">
    <property type="entry name" value="PIN"/>
    <property type="match status" value="1"/>
</dbReference>
<dbReference type="EMBL" id="ATBP01001889">
    <property type="protein sequence ID" value="ETR66579.1"/>
    <property type="molecule type" value="Genomic_DNA"/>
</dbReference>
<organism evidence="2 3">
    <name type="scientific">Candidatus Magnetoglobus multicellularis str. Araruama</name>
    <dbReference type="NCBI Taxonomy" id="890399"/>
    <lineage>
        <taxon>Bacteria</taxon>
        <taxon>Pseudomonadati</taxon>
        <taxon>Thermodesulfobacteriota</taxon>
        <taxon>Desulfobacteria</taxon>
        <taxon>Desulfobacterales</taxon>
        <taxon>Desulfobacteraceae</taxon>
        <taxon>Candidatus Magnetoglobus</taxon>
    </lineage>
</organism>
<dbReference type="Proteomes" id="UP000189670">
    <property type="component" value="Unassembled WGS sequence"/>
</dbReference>
<accession>A0A1V1NVG1</accession>
<sequence length="147" mass="17265">MKLFFDTSALVKFFYEEEGSDIVTELITSKHNEIWLLELVRIEFYCALYRRFRNNEISEVQLNIAISGFNEELFTFYVEPIRHSTIQEAESLINNFGKEYGLRTLDSLHLAAFLLISTKDWYFVVADEKLNDLIKIMGYNTINPMNA</sequence>
<proteinExistence type="predicted"/>
<dbReference type="InterPro" id="IPR002716">
    <property type="entry name" value="PIN_dom"/>
</dbReference>
<feature type="domain" description="PIN" evidence="1">
    <location>
        <begin position="4"/>
        <end position="113"/>
    </location>
</feature>
<evidence type="ECO:0000313" key="3">
    <source>
        <dbReference type="Proteomes" id="UP000189670"/>
    </source>
</evidence>
<dbReference type="AlphaFoldDB" id="A0A1V1NVG1"/>
<dbReference type="CDD" id="cd09874">
    <property type="entry name" value="PIN_MT3492-like"/>
    <property type="match status" value="1"/>
</dbReference>
<dbReference type="Gene3D" id="3.40.50.1010">
    <property type="entry name" value="5'-nuclease"/>
    <property type="match status" value="1"/>
</dbReference>
<evidence type="ECO:0000259" key="1">
    <source>
        <dbReference type="Pfam" id="PF01850"/>
    </source>
</evidence>